<dbReference type="PROSITE" id="PS50196">
    <property type="entry name" value="RANBD1"/>
    <property type="match status" value="1"/>
</dbReference>
<dbReference type="GO" id="GO:0015031">
    <property type="term" value="P:protein transport"/>
    <property type="evidence" value="ECO:0007669"/>
    <property type="project" value="UniProtKB-KW"/>
</dbReference>
<evidence type="ECO:0000313" key="12">
    <source>
        <dbReference type="EnsemblPlants" id="Kaladp0043s0297.2.v1.1.CDS.1"/>
    </source>
</evidence>
<keyword evidence="13" id="KW-1185">Reference proteome</keyword>
<dbReference type="PANTHER" id="PTHR23138:SF142">
    <property type="entry name" value="RAN-BINDING PROTEIN 3B-RELATED"/>
    <property type="match status" value="1"/>
</dbReference>
<evidence type="ECO:0000256" key="4">
    <source>
        <dbReference type="ARBA" id="ARBA00022816"/>
    </source>
</evidence>
<reference evidence="12" key="1">
    <citation type="submission" date="2021-01" db="UniProtKB">
        <authorList>
            <consortium name="EnsemblPlants"/>
        </authorList>
    </citation>
    <scope>IDENTIFICATION</scope>
</reference>
<evidence type="ECO:0000256" key="1">
    <source>
        <dbReference type="ARBA" id="ARBA00004567"/>
    </source>
</evidence>
<feature type="region of interest" description="Disordered" evidence="10">
    <location>
        <begin position="120"/>
        <end position="224"/>
    </location>
</feature>
<evidence type="ECO:0000256" key="6">
    <source>
        <dbReference type="ARBA" id="ARBA00022990"/>
    </source>
</evidence>
<dbReference type="CDD" id="cd13169">
    <property type="entry name" value="RanBD_NUP50_plant"/>
    <property type="match status" value="1"/>
</dbReference>
<feature type="compositionally biased region" description="Basic and acidic residues" evidence="10">
    <location>
        <begin position="173"/>
        <end position="186"/>
    </location>
</feature>
<dbReference type="InterPro" id="IPR000156">
    <property type="entry name" value="Ran_bind_dom"/>
</dbReference>
<evidence type="ECO:0000256" key="5">
    <source>
        <dbReference type="ARBA" id="ARBA00022927"/>
    </source>
</evidence>
<feature type="compositionally biased region" description="Acidic residues" evidence="10">
    <location>
        <begin position="26"/>
        <end position="36"/>
    </location>
</feature>
<dbReference type="InterPro" id="IPR015007">
    <property type="entry name" value="NUP2/50/61"/>
</dbReference>
<feature type="compositionally biased region" description="Polar residues" evidence="10">
    <location>
        <begin position="210"/>
        <end position="224"/>
    </location>
</feature>
<evidence type="ECO:0000256" key="7">
    <source>
        <dbReference type="ARBA" id="ARBA00023010"/>
    </source>
</evidence>
<evidence type="ECO:0000256" key="8">
    <source>
        <dbReference type="ARBA" id="ARBA00023132"/>
    </source>
</evidence>
<dbReference type="Pfam" id="PF00638">
    <property type="entry name" value="Ran_BP1"/>
    <property type="match status" value="1"/>
</dbReference>
<dbReference type="InterPro" id="IPR045207">
    <property type="entry name" value="RanBD_NUP50_plant"/>
</dbReference>
<dbReference type="SMART" id="SM00160">
    <property type="entry name" value="RanBD"/>
    <property type="match status" value="1"/>
</dbReference>
<evidence type="ECO:0000256" key="2">
    <source>
        <dbReference type="ARBA" id="ARBA00022448"/>
    </source>
</evidence>
<dbReference type="InterPro" id="IPR011993">
    <property type="entry name" value="PH-like_dom_sf"/>
</dbReference>
<accession>A0A7N0TS84</accession>
<feature type="domain" description="RanBD1" evidence="11">
    <location>
        <begin position="292"/>
        <end position="419"/>
    </location>
</feature>
<keyword evidence="8" id="KW-0906">Nuclear pore complex</keyword>
<keyword evidence="6" id="KW-0007">Acetylation</keyword>
<dbReference type="EnsemblPlants" id="Kaladp0043s0297.1.v1.1">
    <property type="protein sequence ID" value="Kaladp0043s0297.1.v1.1.CDS.1"/>
    <property type="gene ID" value="Kaladp0043s0297.v1.1"/>
</dbReference>
<keyword evidence="2" id="KW-0813">Transport</keyword>
<comment type="subcellular location">
    <subcellularLocation>
        <location evidence="1">Nucleus</location>
        <location evidence="1">Nuclear pore complex</location>
    </subcellularLocation>
</comment>
<dbReference type="GO" id="GO:0005643">
    <property type="term" value="C:nuclear pore"/>
    <property type="evidence" value="ECO:0007669"/>
    <property type="project" value="UniProtKB-SubCell"/>
</dbReference>
<dbReference type="Gene3D" id="2.30.29.30">
    <property type="entry name" value="Pleckstrin-homology domain (PH domain)/Phosphotyrosine-binding domain (PTB)"/>
    <property type="match status" value="1"/>
</dbReference>
<dbReference type="Gramene" id="Kaladp0043s0297.2.v1.1">
    <property type="protein sequence ID" value="Kaladp0043s0297.2.v1.1.CDS.1"/>
    <property type="gene ID" value="Kaladp0043s0297.v1.1"/>
</dbReference>
<feature type="compositionally biased region" description="Basic and acidic residues" evidence="10">
    <location>
        <begin position="130"/>
        <end position="142"/>
    </location>
</feature>
<evidence type="ECO:0000256" key="10">
    <source>
        <dbReference type="SAM" id="MobiDB-lite"/>
    </source>
</evidence>
<dbReference type="SUPFAM" id="SSF50729">
    <property type="entry name" value="PH domain-like"/>
    <property type="match status" value="1"/>
</dbReference>
<evidence type="ECO:0000256" key="9">
    <source>
        <dbReference type="ARBA" id="ARBA00023242"/>
    </source>
</evidence>
<name>A0A7N0TS84_KALFE</name>
<dbReference type="Pfam" id="PF08911">
    <property type="entry name" value="NUP50"/>
    <property type="match status" value="1"/>
</dbReference>
<keyword evidence="7" id="KW-0811">Translocation</keyword>
<evidence type="ECO:0000256" key="3">
    <source>
        <dbReference type="ARBA" id="ARBA00022737"/>
    </source>
</evidence>
<dbReference type="Proteomes" id="UP000594263">
    <property type="component" value="Unplaced"/>
</dbReference>
<keyword evidence="9" id="KW-0539">Nucleus</keyword>
<dbReference type="Gramene" id="Kaladp0043s0297.1.v1.1">
    <property type="protein sequence ID" value="Kaladp0043s0297.1.v1.1.CDS.1"/>
    <property type="gene ID" value="Kaladp0043s0297.v1.1"/>
</dbReference>
<evidence type="ECO:0000259" key="11">
    <source>
        <dbReference type="PROSITE" id="PS50196"/>
    </source>
</evidence>
<feature type="region of interest" description="Disordered" evidence="10">
    <location>
        <begin position="1"/>
        <end position="80"/>
    </location>
</feature>
<evidence type="ECO:0000313" key="13">
    <source>
        <dbReference type="Proteomes" id="UP000594263"/>
    </source>
</evidence>
<proteinExistence type="predicted"/>
<dbReference type="OMA" id="SHMHSST"/>
<dbReference type="AlphaFoldDB" id="A0A7N0TS84"/>
<feature type="compositionally biased region" description="Basic and acidic residues" evidence="10">
    <location>
        <begin position="192"/>
        <end position="209"/>
    </location>
</feature>
<protein>
    <recommendedName>
        <fullName evidence="11">RanBD1 domain-containing protein</fullName>
    </recommendedName>
</protein>
<sequence length="437" mass="46475">MADAENVIPSSKKRAAGREISKDNPGLDDDDEENASDQELGTFKKASDEVLASRRIVKARRQKPSSTPPSSNPFAGIRLVPPNAASDTPIAAAAAVPEAVKGTEVGEDKVQYVAVEQVEKEFGDKSQNNDTKEENELEKQEIESLCENESSVAESDDKETLQLDNSGTAVEVEGIKSDIEVDKVEESGDANKAGEGDKSKIEDVKDGTKISENSSGGASNLNPFQQLSGSKNAFTGFTGTGFLGSAFSTNPISNDGAGADFVPSIGQKTDQPLFSFGSCVNNGNGSLFGTKDNETSGGLSLQEVPTETGEENETAVFTANSALFEYIDGGWKERGRGEVKVNVSTLEGPKARLVMRTKGNYRLILNASLYPEMKLTYMDKKGITFACINSNGEGKGSLSTYALKFRDGPVADEFHAIVESHKGATTAVLKTPENSPQ</sequence>
<keyword evidence="4" id="KW-0509">mRNA transport</keyword>
<dbReference type="GO" id="GO:0051028">
    <property type="term" value="P:mRNA transport"/>
    <property type="evidence" value="ECO:0007669"/>
    <property type="project" value="UniProtKB-KW"/>
</dbReference>
<organism evidence="12 13">
    <name type="scientific">Kalanchoe fedtschenkoi</name>
    <name type="common">Lavender scallops</name>
    <name type="synonym">South American air plant</name>
    <dbReference type="NCBI Taxonomy" id="63787"/>
    <lineage>
        <taxon>Eukaryota</taxon>
        <taxon>Viridiplantae</taxon>
        <taxon>Streptophyta</taxon>
        <taxon>Embryophyta</taxon>
        <taxon>Tracheophyta</taxon>
        <taxon>Spermatophyta</taxon>
        <taxon>Magnoliopsida</taxon>
        <taxon>eudicotyledons</taxon>
        <taxon>Gunneridae</taxon>
        <taxon>Pentapetalae</taxon>
        <taxon>Saxifragales</taxon>
        <taxon>Crassulaceae</taxon>
        <taxon>Kalanchoe</taxon>
    </lineage>
</organism>
<dbReference type="EnsemblPlants" id="Kaladp0043s0297.2.v1.1">
    <property type="protein sequence ID" value="Kaladp0043s0297.2.v1.1.CDS.1"/>
    <property type="gene ID" value="Kaladp0043s0297.v1.1"/>
</dbReference>
<dbReference type="InterPro" id="IPR045255">
    <property type="entry name" value="RanBP1-like"/>
</dbReference>
<keyword evidence="3" id="KW-0677">Repeat</keyword>
<dbReference type="PANTHER" id="PTHR23138">
    <property type="entry name" value="RAN BINDING PROTEIN"/>
    <property type="match status" value="1"/>
</dbReference>
<keyword evidence="5" id="KW-0653">Protein transport</keyword>